<evidence type="ECO:0000313" key="12">
    <source>
        <dbReference type="Proteomes" id="UP000236743"/>
    </source>
</evidence>
<keyword evidence="7 9" id="KW-1133">Transmembrane helix</keyword>
<dbReference type="PANTHER" id="PTHR30614">
    <property type="entry name" value="MEMBRANE COMPONENT OF AMINO ACID ABC TRANSPORTER"/>
    <property type="match status" value="1"/>
</dbReference>
<keyword evidence="5 9" id="KW-0812">Transmembrane</keyword>
<organism evidence="11 12">
    <name type="scientific">Bosea lathyri</name>
    <dbReference type="NCBI Taxonomy" id="1036778"/>
    <lineage>
        <taxon>Bacteria</taxon>
        <taxon>Pseudomonadati</taxon>
        <taxon>Pseudomonadota</taxon>
        <taxon>Alphaproteobacteria</taxon>
        <taxon>Hyphomicrobiales</taxon>
        <taxon>Boseaceae</taxon>
        <taxon>Bosea</taxon>
    </lineage>
</organism>
<evidence type="ECO:0000256" key="3">
    <source>
        <dbReference type="ARBA" id="ARBA00022448"/>
    </source>
</evidence>
<keyword evidence="4" id="KW-1003">Cell membrane</keyword>
<dbReference type="InterPro" id="IPR010065">
    <property type="entry name" value="AA_ABC_transptr_permease_3TM"/>
</dbReference>
<comment type="similarity">
    <text evidence="2">Belongs to the binding-protein-dependent transport system permease family. HisMQ subfamily.</text>
</comment>
<keyword evidence="3 9" id="KW-0813">Transport</keyword>
<evidence type="ECO:0000256" key="5">
    <source>
        <dbReference type="ARBA" id="ARBA00022692"/>
    </source>
</evidence>
<comment type="subcellular location">
    <subcellularLocation>
        <location evidence="1">Cell inner membrane</location>
        <topology evidence="1">Multi-pass membrane protein</topology>
    </subcellularLocation>
    <subcellularLocation>
        <location evidence="9">Cell membrane</location>
        <topology evidence="9">Multi-pass membrane protein</topology>
    </subcellularLocation>
</comment>
<dbReference type="GO" id="GO:0043190">
    <property type="term" value="C:ATP-binding cassette (ABC) transporter complex"/>
    <property type="evidence" value="ECO:0007669"/>
    <property type="project" value="InterPro"/>
</dbReference>
<dbReference type="AlphaFoldDB" id="A0A1H5W6S7"/>
<dbReference type="Pfam" id="PF00528">
    <property type="entry name" value="BPD_transp_1"/>
    <property type="match status" value="1"/>
</dbReference>
<keyword evidence="12" id="KW-1185">Reference proteome</keyword>
<accession>A0A1H5W6S7</accession>
<gene>
    <name evidence="11" type="ORF">SAMN04488115_102574</name>
</gene>
<dbReference type="RefSeq" id="WP_103871766.1">
    <property type="nucleotide sequence ID" value="NZ_FNUY01000002.1"/>
</dbReference>
<dbReference type="Proteomes" id="UP000236743">
    <property type="component" value="Unassembled WGS sequence"/>
</dbReference>
<evidence type="ECO:0000256" key="7">
    <source>
        <dbReference type="ARBA" id="ARBA00022989"/>
    </source>
</evidence>
<dbReference type="PANTHER" id="PTHR30614:SF0">
    <property type="entry name" value="L-CYSTINE TRANSPORT SYSTEM PERMEASE PROTEIN TCYL"/>
    <property type="match status" value="1"/>
</dbReference>
<evidence type="ECO:0000256" key="1">
    <source>
        <dbReference type="ARBA" id="ARBA00004429"/>
    </source>
</evidence>
<dbReference type="EMBL" id="FNUY01000002">
    <property type="protein sequence ID" value="SEF95048.1"/>
    <property type="molecule type" value="Genomic_DNA"/>
</dbReference>
<evidence type="ECO:0000256" key="6">
    <source>
        <dbReference type="ARBA" id="ARBA00022970"/>
    </source>
</evidence>
<dbReference type="OrthoDB" id="9814550at2"/>
<feature type="transmembrane region" description="Helical" evidence="9">
    <location>
        <begin position="140"/>
        <end position="168"/>
    </location>
</feature>
<evidence type="ECO:0000256" key="4">
    <source>
        <dbReference type="ARBA" id="ARBA00022475"/>
    </source>
</evidence>
<proteinExistence type="inferred from homology"/>
<reference evidence="11 12" key="1">
    <citation type="submission" date="2016-10" db="EMBL/GenBank/DDBJ databases">
        <authorList>
            <person name="de Groot N.N."/>
        </authorList>
    </citation>
    <scope>NUCLEOTIDE SEQUENCE [LARGE SCALE GENOMIC DNA]</scope>
    <source>
        <strain evidence="11 12">DSM 26656</strain>
    </source>
</reference>
<dbReference type="Gene3D" id="1.10.3720.10">
    <property type="entry name" value="MetI-like"/>
    <property type="match status" value="1"/>
</dbReference>
<evidence type="ECO:0000256" key="2">
    <source>
        <dbReference type="ARBA" id="ARBA00010072"/>
    </source>
</evidence>
<evidence type="ECO:0000313" key="11">
    <source>
        <dbReference type="EMBL" id="SEF95048.1"/>
    </source>
</evidence>
<dbReference type="InterPro" id="IPR035906">
    <property type="entry name" value="MetI-like_sf"/>
</dbReference>
<dbReference type="PROSITE" id="PS50928">
    <property type="entry name" value="ABC_TM1"/>
    <property type="match status" value="1"/>
</dbReference>
<feature type="transmembrane region" description="Helical" evidence="9">
    <location>
        <begin position="57"/>
        <end position="78"/>
    </location>
</feature>
<dbReference type="NCBIfam" id="TIGR01726">
    <property type="entry name" value="HEQRo_perm_3TM"/>
    <property type="match status" value="1"/>
</dbReference>
<feature type="domain" description="ABC transmembrane type-1" evidence="10">
    <location>
        <begin position="15"/>
        <end position="206"/>
    </location>
</feature>
<dbReference type="GO" id="GO:0006865">
    <property type="term" value="P:amino acid transport"/>
    <property type="evidence" value="ECO:0007669"/>
    <property type="project" value="UniProtKB-KW"/>
</dbReference>
<keyword evidence="6" id="KW-0029">Amino-acid transport</keyword>
<feature type="transmembrane region" description="Helical" evidence="9">
    <location>
        <begin position="188"/>
        <end position="209"/>
    </location>
</feature>
<feature type="transmembrane region" description="Helical" evidence="9">
    <location>
        <begin position="12"/>
        <end position="36"/>
    </location>
</feature>
<dbReference type="GO" id="GO:0022857">
    <property type="term" value="F:transmembrane transporter activity"/>
    <property type="evidence" value="ECO:0007669"/>
    <property type="project" value="InterPro"/>
</dbReference>
<evidence type="ECO:0000256" key="8">
    <source>
        <dbReference type="ARBA" id="ARBA00023136"/>
    </source>
</evidence>
<dbReference type="SUPFAM" id="SSF161098">
    <property type="entry name" value="MetI-like"/>
    <property type="match status" value="1"/>
</dbReference>
<evidence type="ECO:0000259" key="10">
    <source>
        <dbReference type="PROSITE" id="PS50928"/>
    </source>
</evidence>
<protein>
    <submittedName>
        <fullName evidence="11">Amino acid ABC transporter membrane protein 2, PAAT family</fullName>
    </submittedName>
</protein>
<dbReference type="CDD" id="cd06261">
    <property type="entry name" value="TM_PBP2"/>
    <property type="match status" value="1"/>
</dbReference>
<keyword evidence="8 9" id="KW-0472">Membrane</keyword>
<name>A0A1H5W6S7_9HYPH</name>
<dbReference type="InterPro" id="IPR000515">
    <property type="entry name" value="MetI-like"/>
</dbReference>
<sequence>MSLILDNMPLFLRGLLATLQIGVVTLIASTIIGFILGTLAVTRSRLLRLVVRGYVELLRAVPLIVNIFFIFFGAPLFGLQLTPYAAAVIGLSLWGGANGAEIVRGGLLGVPRHQAQSARALGMTEPEIFIQILLPQAMRAIIPAFAGLLTLLVQSTTLGALVGVPEFLQISRLVVERTTVMQGIDPAFQVYAFVLVIYFLLCSTLSFASRWLESVLAARGGSRKTGTAKSLLPETVS</sequence>
<feature type="transmembrane region" description="Helical" evidence="9">
    <location>
        <begin position="84"/>
        <end position="103"/>
    </location>
</feature>
<evidence type="ECO:0000256" key="9">
    <source>
        <dbReference type="RuleBase" id="RU363032"/>
    </source>
</evidence>
<dbReference type="InterPro" id="IPR043429">
    <property type="entry name" value="ArtM/GltK/GlnP/TcyL/YhdX-like"/>
</dbReference>